<reference evidence="10 11" key="1">
    <citation type="submission" date="2018-05" db="EMBL/GenBank/DDBJ databases">
        <title>Genomic analysis of Gracilibacillus dipsosauri DD1 reveals novel features of a salt-tolerant amylase.</title>
        <authorList>
            <person name="Deutch C.E."/>
            <person name="Yang S."/>
        </authorList>
    </citation>
    <scope>NUCLEOTIDE SEQUENCE [LARGE SCALE GENOMIC DNA]</scope>
    <source>
        <strain evidence="10 11">DD1</strain>
    </source>
</reference>
<comment type="caution">
    <text evidence="10">The sequence shown here is derived from an EMBL/GenBank/DDBJ whole genome shotgun (WGS) entry which is preliminary data.</text>
</comment>
<feature type="domain" description="YetF C-terminal" evidence="8">
    <location>
        <begin position="80"/>
        <end position="214"/>
    </location>
</feature>
<dbReference type="PANTHER" id="PTHR34582:SF5">
    <property type="entry name" value="UPF0702 TRANSMEMBRANE PROTEIN YETF"/>
    <property type="match status" value="1"/>
</dbReference>
<sequence length="224" mass="25642">MEYGAILLETFFGFIILFILAKSLGKTQIKQLTAFDFISALILGELVGNGLYDKEVGILHMGFAVILWGVLLYVTEIITQKYKKSRSLLEGSPSIMIHKGKIQREQMRKAKLDMNQLLHLLRSKGVFSVKEVEYAILETDGTVSVLKKTNYQSPVRKDFNLPLESVALTFMIINDGEILYDNLSEIGYDKAWLEEELKKEEVYSIRDVFYAEYDKNNGLYIQGF</sequence>
<evidence type="ECO:0000256" key="1">
    <source>
        <dbReference type="ARBA" id="ARBA00004651"/>
    </source>
</evidence>
<comment type="subcellular location">
    <subcellularLocation>
        <location evidence="1">Cell membrane</location>
        <topology evidence="1">Multi-pass membrane protein</topology>
    </subcellularLocation>
</comment>
<dbReference type="InterPro" id="IPR048454">
    <property type="entry name" value="YetF_N"/>
</dbReference>
<keyword evidence="3" id="KW-1003">Cell membrane</keyword>
<evidence type="ECO:0000256" key="6">
    <source>
        <dbReference type="ARBA" id="ARBA00023136"/>
    </source>
</evidence>
<dbReference type="InterPro" id="IPR023090">
    <property type="entry name" value="UPF0702_alpha/beta_dom_sf"/>
</dbReference>
<dbReference type="AlphaFoldDB" id="A0A317KW13"/>
<keyword evidence="4 7" id="KW-0812">Transmembrane</keyword>
<dbReference type="RefSeq" id="WP_109985026.1">
    <property type="nucleotide sequence ID" value="NZ_QGTD01000013.1"/>
</dbReference>
<feature type="domain" description="YetF-like N-terminal transmembrane" evidence="9">
    <location>
        <begin position="5"/>
        <end position="78"/>
    </location>
</feature>
<evidence type="ECO:0000256" key="2">
    <source>
        <dbReference type="ARBA" id="ARBA00006448"/>
    </source>
</evidence>
<dbReference type="Gene3D" id="3.30.240.20">
    <property type="entry name" value="bsu07140 like domains"/>
    <property type="match status" value="2"/>
</dbReference>
<keyword evidence="5 7" id="KW-1133">Transmembrane helix</keyword>
<dbReference type="Proteomes" id="UP000245624">
    <property type="component" value="Unassembled WGS sequence"/>
</dbReference>
<evidence type="ECO:0000313" key="10">
    <source>
        <dbReference type="EMBL" id="PWU67691.1"/>
    </source>
</evidence>
<accession>A0A317KW13</accession>
<dbReference type="InterPro" id="IPR007353">
    <property type="entry name" value="DUF421"/>
</dbReference>
<evidence type="ECO:0000259" key="9">
    <source>
        <dbReference type="Pfam" id="PF20730"/>
    </source>
</evidence>
<keyword evidence="6 7" id="KW-0472">Membrane</keyword>
<feature type="transmembrane region" description="Helical" evidence="7">
    <location>
        <begin position="32"/>
        <end position="52"/>
    </location>
</feature>
<dbReference type="PANTHER" id="PTHR34582">
    <property type="entry name" value="UPF0702 TRANSMEMBRANE PROTEIN YCAP"/>
    <property type="match status" value="1"/>
</dbReference>
<evidence type="ECO:0000256" key="7">
    <source>
        <dbReference type="SAM" id="Phobius"/>
    </source>
</evidence>
<dbReference type="Pfam" id="PF20730">
    <property type="entry name" value="YetF_N"/>
    <property type="match status" value="1"/>
</dbReference>
<dbReference type="EMBL" id="QGTD01000013">
    <property type="protein sequence ID" value="PWU67691.1"/>
    <property type="molecule type" value="Genomic_DNA"/>
</dbReference>
<evidence type="ECO:0000256" key="5">
    <source>
        <dbReference type="ARBA" id="ARBA00022989"/>
    </source>
</evidence>
<evidence type="ECO:0000259" key="8">
    <source>
        <dbReference type="Pfam" id="PF04239"/>
    </source>
</evidence>
<dbReference type="OrthoDB" id="1076133at2"/>
<comment type="similarity">
    <text evidence="2">Belongs to the UPF0702 family.</text>
</comment>
<keyword evidence="11" id="KW-1185">Reference proteome</keyword>
<name>A0A317KW13_9BACI</name>
<protein>
    <submittedName>
        <fullName evidence="10">DUF421 domain-containing protein</fullName>
    </submittedName>
</protein>
<evidence type="ECO:0000256" key="3">
    <source>
        <dbReference type="ARBA" id="ARBA00022475"/>
    </source>
</evidence>
<proteinExistence type="inferred from homology"/>
<evidence type="ECO:0000256" key="4">
    <source>
        <dbReference type="ARBA" id="ARBA00022692"/>
    </source>
</evidence>
<gene>
    <name evidence="10" type="ORF">DLJ74_14655</name>
</gene>
<organism evidence="10 11">
    <name type="scientific">Gracilibacillus dipsosauri</name>
    <dbReference type="NCBI Taxonomy" id="178340"/>
    <lineage>
        <taxon>Bacteria</taxon>
        <taxon>Bacillati</taxon>
        <taxon>Bacillota</taxon>
        <taxon>Bacilli</taxon>
        <taxon>Bacillales</taxon>
        <taxon>Bacillaceae</taxon>
        <taxon>Gracilibacillus</taxon>
    </lineage>
</organism>
<feature type="transmembrane region" description="Helical" evidence="7">
    <location>
        <begin position="58"/>
        <end position="78"/>
    </location>
</feature>
<feature type="transmembrane region" description="Helical" evidence="7">
    <location>
        <begin position="6"/>
        <end position="25"/>
    </location>
</feature>
<evidence type="ECO:0000313" key="11">
    <source>
        <dbReference type="Proteomes" id="UP000245624"/>
    </source>
</evidence>
<dbReference type="Pfam" id="PF04239">
    <property type="entry name" value="DUF421"/>
    <property type="match status" value="1"/>
</dbReference>
<dbReference type="GO" id="GO:0005886">
    <property type="term" value="C:plasma membrane"/>
    <property type="evidence" value="ECO:0007669"/>
    <property type="project" value="UniProtKB-SubCell"/>
</dbReference>